<dbReference type="SUPFAM" id="SSF54373">
    <property type="entry name" value="FAD-linked reductases, C-terminal domain"/>
    <property type="match status" value="1"/>
</dbReference>
<dbReference type="AlphaFoldDB" id="A0A8S0ZHT0"/>
<dbReference type="GO" id="GO:0050660">
    <property type="term" value="F:flavin adenine dinucleotide binding"/>
    <property type="evidence" value="ECO:0007669"/>
    <property type="project" value="InterPro"/>
</dbReference>
<comment type="caution">
    <text evidence="4">The sequence shown here is derived from an EMBL/GenBank/DDBJ whole genome shotgun (WGS) entry which is preliminary data.</text>
</comment>
<dbReference type="InterPro" id="IPR036188">
    <property type="entry name" value="FAD/NAD-bd_sf"/>
</dbReference>
<dbReference type="PROSITE" id="PS00624">
    <property type="entry name" value="GMC_OXRED_2"/>
    <property type="match status" value="1"/>
</dbReference>
<proteinExistence type="inferred from homology"/>
<evidence type="ECO:0000313" key="5">
    <source>
        <dbReference type="Proteomes" id="UP000494106"/>
    </source>
</evidence>
<feature type="domain" description="Glucose-methanol-choline oxidoreductase N-terminal" evidence="3">
    <location>
        <begin position="298"/>
        <end position="312"/>
    </location>
</feature>
<dbReference type="InterPro" id="IPR000172">
    <property type="entry name" value="GMC_OxRdtase_N"/>
</dbReference>
<keyword evidence="2" id="KW-0274">FAD</keyword>
<gene>
    <name evidence="4" type="ORF">APLA_LOCUS4978</name>
</gene>
<dbReference type="PIRSF" id="PIRSF000137">
    <property type="entry name" value="Alcohol_oxidase"/>
    <property type="match status" value="1"/>
</dbReference>
<sequence>MDAIRVQLKTKFIQMGLRTVVLLQLTSYMWPQFTDVKDVKPCYDFIIVGCGTAGGILANRLSASGKHQVLVIEAGGDPPIESLYAGTFLYLKNSQYDWNFTTVNDGFTAQAHRNNILTLTSGKMLGGSSSLGHLLYLRGDPSDYNRWAEIVKDQSWNYESLLKYFKRSEILDYKDMYTRNDYFHGTDGPMGVTRFVNQASLKYLHIFNQAGHQVIKDGNRNMTLGYFEPMFMSKDGIRQSISYTYLTPIRSRSNLHFLKETEVINIKLDKDKAVGVTAIKNNEIIRMKANREIILSAGAIKTPQLLMLSGIGLSDHLSDRGIEVKKHLPVGEFYQDHLEVTLVHKLKLQNQKSRSTDPHEFPASVIIGNVAIHKGRTTPDYQSKNFIIPSYSDTLLSICSVENTFRNDICQSLYNKTKGYETMLSKIMFLHPKAKGRVVLHSADHTDNPLIISGFYSQAEDLDTMLSYVIDFIQLAKTALFKQFAGDLVLPTLPECEDYSGITYWKCYSLHMMSSAYDYSGTCSMGSVVDERLKVIGVGGLRVVDASVIPVIPSGSIQAAVMAIAEKGADMILYDAENKCPSKCTPNI</sequence>
<organism evidence="4 5">
    <name type="scientific">Arctia plantaginis</name>
    <name type="common">Wood tiger moth</name>
    <name type="synonym">Phalaena plantaginis</name>
    <dbReference type="NCBI Taxonomy" id="874455"/>
    <lineage>
        <taxon>Eukaryota</taxon>
        <taxon>Metazoa</taxon>
        <taxon>Ecdysozoa</taxon>
        <taxon>Arthropoda</taxon>
        <taxon>Hexapoda</taxon>
        <taxon>Insecta</taxon>
        <taxon>Pterygota</taxon>
        <taxon>Neoptera</taxon>
        <taxon>Endopterygota</taxon>
        <taxon>Lepidoptera</taxon>
        <taxon>Glossata</taxon>
        <taxon>Ditrysia</taxon>
        <taxon>Noctuoidea</taxon>
        <taxon>Erebidae</taxon>
        <taxon>Arctiinae</taxon>
        <taxon>Arctia</taxon>
    </lineage>
</organism>
<comment type="similarity">
    <text evidence="1">Belongs to the GMC oxidoreductase family.</text>
</comment>
<dbReference type="EMBL" id="CADEBC010000478">
    <property type="protein sequence ID" value="CAB3232706.1"/>
    <property type="molecule type" value="Genomic_DNA"/>
</dbReference>
<dbReference type="SUPFAM" id="SSF51905">
    <property type="entry name" value="FAD/NAD(P)-binding domain"/>
    <property type="match status" value="1"/>
</dbReference>
<evidence type="ECO:0000256" key="2">
    <source>
        <dbReference type="PIRSR" id="PIRSR000137-2"/>
    </source>
</evidence>
<dbReference type="PANTHER" id="PTHR11552:SF188">
    <property type="entry name" value="NEITHER INACTIVATION NOR AFTERPOTENTIAL PROTEIN G"/>
    <property type="match status" value="1"/>
</dbReference>
<dbReference type="Gene3D" id="3.50.50.60">
    <property type="entry name" value="FAD/NAD(P)-binding domain"/>
    <property type="match status" value="1"/>
</dbReference>
<comment type="cofactor">
    <cofactor evidence="2">
        <name>FAD</name>
        <dbReference type="ChEBI" id="CHEBI:57692"/>
    </cofactor>
</comment>
<dbReference type="Pfam" id="PF05199">
    <property type="entry name" value="GMC_oxred_C"/>
    <property type="match status" value="1"/>
</dbReference>
<dbReference type="InterPro" id="IPR012132">
    <property type="entry name" value="GMC_OxRdtase"/>
</dbReference>
<reference evidence="4 5" key="1">
    <citation type="submission" date="2020-04" db="EMBL/GenBank/DDBJ databases">
        <authorList>
            <person name="Wallbank WR R."/>
            <person name="Pardo Diaz C."/>
            <person name="Kozak K."/>
            <person name="Martin S."/>
            <person name="Jiggins C."/>
            <person name="Moest M."/>
            <person name="Warren A I."/>
            <person name="Byers J.R.P. K."/>
            <person name="Montejo-Kovacevich G."/>
            <person name="Yen C E."/>
        </authorList>
    </citation>
    <scope>NUCLEOTIDE SEQUENCE [LARGE SCALE GENOMIC DNA]</scope>
</reference>
<dbReference type="OrthoDB" id="269227at2759"/>
<evidence type="ECO:0000259" key="3">
    <source>
        <dbReference type="PROSITE" id="PS00624"/>
    </source>
</evidence>
<feature type="binding site" evidence="2">
    <location>
        <position position="263"/>
    </location>
    <ligand>
        <name>FAD</name>
        <dbReference type="ChEBI" id="CHEBI:57692"/>
    </ligand>
</feature>
<evidence type="ECO:0000313" key="4">
    <source>
        <dbReference type="EMBL" id="CAB3232706.1"/>
    </source>
</evidence>
<accession>A0A8S0ZHT0</accession>
<keyword evidence="5" id="KW-1185">Reference proteome</keyword>
<dbReference type="GO" id="GO:0016614">
    <property type="term" value="F:oxidoreductase activity, acting on CH-OH group of donors"/>
    <property type="evidence" value="ECO:0007669"/>
    <property type="project" value="InterPro"/>
</dbReference>
<dbReference type="InterPro" id="IPR007867">
    <property type="entry name" value="GMC_OxRtase_C"/>
</dbReference>
<dbReference type="PANTHER" id="PTHR11552">
    <property type="entry name" value="GLUCOSE-METHANOL-CHOLINE GMC OXIDOREDUCTASE"/>
    <property type="match status" value="1"/>
</dbReference>
<protein>
    <recommendedName>
        <fullName evidence="3">Glucose-methanol-choline oxidoreductase N-terminal domain-containing protein</fullName>
    </recommendedName>
</protein>
<name>A0A8S0ZHT0_ARCPL</name>
<dbReference type="Pfam" id="PF00732">
    <property type="entry name" value="GMC_oxred_N"/>
    <property type="match status" value="1"/>
</dbReference>
<evidence type="ECO:0000256" key="1">
    <source>
        <dbReference type="ARBA" id="ARBA00010790"/>
    </source>
</evidence>
<keyword evidence="2" id="KW-0285">Flavoprotein</keyword>
<dbReference type="Gene3D" id="3.30.560.10">
    <property type="entry name" value="Glucose Oxidase, domain 3"/>
    <property type="match status" value="1"/>
</dbReference>
<dbReference type="Proteomes" id="UP000494106">
    <property type="component" value="Unassembled WGS sequence"/>
</dbReference>